<organism evidence="1 2">
    <name type="scientific">Rhizobium calliandrae</name>
    <dbReference type="NCBI Taxonomy" id="1312182"/>
    <lineage>
        <taxon>Bacteria</taxon>
        <taxon>Pseudomonadati</taxon>
        <taxon>Pseudomonadota</taxon>
        <taxon>Alphaproteobacteria</taxon>
        <taxon>Hyphomicrobiales</taxon>
        <taxon>Rhizobiaceae</taxon>
        <taxon>Rhizobium/Agrobacterium group</taxon>
        <taxon>Rhizobium</taxon>
    </lineage>
</organism>
<reference evidence="1" key="1">
    <citation type="submission" date="2023-06" db="EMBL/GenBank/DDBJ databases">
        <title>Phylogenetic Diversity of Rhizobium strains.</title>
        <authorList>
            <person name="Moura F.T."/>
            <person name="Helene L.C.F."/>
            <person name="Hungria M."/>
        </authorList>
    </citation>
    <scope>NUCLEOTIDE SEQUENCE</scope>
    <source>
        <strain evidence="1">CCGE524</strain>
    </source>
</reference>
<dbReference type="Proteomes" id="UP001172630">
    <property type="component" value="Unassembled WGS sequence"/>
</dbReference>
<keyword evidence="2" id="KW-1185">Reference proteome</keyword>
<dbReference type="RefSeq" id="WP_285879050.1">
    <property type="nucleotide sequence ID" value="NZ_JARFYN010000010.1"/>
</dbReference>
<protein>
    <submittedName>
        <fullName evidence="1">Uncharacterized protein</fullName>
    </submittedName>
</protein>
<evidence type="ECO:0000313" key="1">
    <source>
        <dbReference type="EMBL" id="MDL2406021.1"/>
    </source>
</evidence>
<gene>
    <name evidence="1" type="ORF">PY650_10155</name>
</gene>
<sequence>MGRFASLLAAGGLHPQRIARTGWVHLARLHLTQPEFFACGGQPARRPAALLR</sequence>
<name>A0ABT7KBM7_9HYPH</name>
<evidence type="ECO:0000313" key="2">
    <source>
        <dbReference type="Proteomes" id="UP001172630"/>
    </source>
</evidence>
<accession>A0ABT7KBM7</accession>
<proteinExistence type="predicted"/>
<comment type="caution">
    <text evidence="1">The sequence shown here is derived from an EMBL/GenBank/DDBJ whole genome shotgun (WGS) entry which is preliminary data.</text>
</comment>
<dbReference type="EMBL" id="JARFYN010000010">
    <property type="protein sequence ID" value="MDL2406021.1"/>
    <property type="molecule type" value="Genomic_DNA"/>
</dbReference>